<comment type="caution">
    <text evidence="2">The sequence shown here is derived from an EMBL/GenBank/DDBJ whole genome shotgun (WGS) entry which is preliminary data.</text>
</comment>
<dbReference type="EMBL" id="JBHSFQ010000022">
    <property type="protein sequence ID" value="MFC4564222.1"/>
    <property type="molecule type" value="Genomic_DNA"/>
</dbReference>
<feature type="compositionally biased region" description="Low complexity" evidence="1">
    <location>
        <begin position="69"/>
        <end position="80"/>
    </location>
</feature>
<feature type="region of interest" description="Disordered" evidence="1">
    <location>
        <begin position="1"/>
        <end position="24"/>
    </location>
</feature>
<feature type="compositionally biased region" description="Gly residues" evidence="1">
    <location>
        <begin position="81"/>
        <end position="90"/>
    </location>
</feature>
<dbReference type="Gene3D" id="1.10.1740.70">
    <property type="entry name" value="ChaB"/>
    <property type="match status" value="1"/>
</dbReference>
<gene>
    <name evidence="2" type="ORF">ACFO4E_20365</name>
</gene>
<keyword evidence="3" id="KW-1185">Reference proteome</keyword>
<evidence type="ECO:0000313" key="3">
    <source>
        <dbReference type="Proteomes" id="UP001595923"/>
    </source>
</evidence>
<accession>A0ABV9E0J0</accession>
<evidence type="ECO:0000256" key="1">
    <source>
        <dbReference type="SAM" id="MobiDB-lite"/>
    </source>
</evidence>
<evidence type="ECO:0000313" key="2">
    <source>
        <dbReference type="EMBL" id="MFC4564222.1"/>
    </source>
</evidence>
<organism evidence="2 3">
    <name type="scientific">Nocardiopsis mangrovi</name>
    <dbReference type="NCBI Taxonomy" id="1179818"/>
    <lineage>
        <taxon>Bacteria</taxon>
        <taxon>Bacillati</taxon>
        <taxon>Actinomycetota</taxon>
        <taxon>Actinomycetes</taxon>
        <taxon>Streptosporangiales</taxon>
        <taxon>Nocardiopsidaceae</taxon>
        <taxon>Nocardiopsis</taxon>
    </lineage>
</organism>
<dbReference type="InterPro" id="IPR037205">
    <property type="entry name" value="ChaB_sf"/>
</dbReference>
<dbReference type="Pfam" id="PF06150">
    <property type="entry name" value="ChaB"/>
    <property type="match status" value="1"/>
</dbReference>
<dbReference type="InterPro" id="IPR009317">
    <property type="entry name" value="ChaB"/>
</dbReference>
<feature type="compositionally biased region" description="Basic and acidic residues" evidence="1">
    <location>
        <begin position="1"/>
        <end position="12"/>
    </location>
</feature>
<feature type="region of interest" description="Disordered" evidence="1">
    <location>
        <begin position="55"/>
        <end position="90"/>
    </location>
</feature>
<dbReference type="SUPFAM" id="SSF140376">
    <property type="entry name" value="ChaB-like"/>
    <property type="match status" value="1"/>
</dbReference>
<proteinExistence type="predicted"/>
<reference evidence="3" key="1">
    <citation type="journal article" date="2019" name="Int. J. Syst. Evol. Microbiol.">
        <title>The Global Catalogue of Microorganisms (GCM) 10K type strain sequencing project: providing services to taxonomists for standard genome sequencing and annotation.</title>
        <authorList>
            <consortium name="The Broad Institute Genomics Platform"/>
            <consortium name="The Broad Institute Genome Sequencing Center for Infectious Disease"/>
            <person name="Wu L."/>
            <person name="Ma J."/>
        </authorList>
    </citation>
    <scope>NUCLEOTIDE SEQUENCE [LARGE SCALE GENOMIC DNA]</scope>
    <source>
        <strain evidence="3">XZYJ18</strain>
    </source>
</reference>
<name>A0ABV9E0J0_9ACTN</name>
<dbReference type="Proteomes" id="UP001595923">
    <property type="component" value="Unassembled WGS sequence"/>
</dbReference>
<sequence>MPGRKNLPDTVRRSSRRAQDTWSCAHDSAVDTYGEGERADRVAYAALKRTFEESGGRWKVKEARGGSGARAAGPRAPRGSGVRGTAGGADAGVGKEYLYARARELDVPGRSTMTKAELVEALEKAGRPRKRRPRAS</sequence>
<dbReference type="RefSeq" id="WP_378577133.1">
    <property type="nucleotide sequence ID" value="NZ_JBHSFQ010000022.1"/>
</dbReference>
<feature type="compositionally biased region" description="Basic and acidic residues" evidence="1">
    <location>
        <begin position="55"/>
        <end position="64"/>
    </location>
</feature>
<protein>
    <submittedName>
        <fullName evidence="2">ChaB family protein</fullName>
    </submittedName>
</protein>